<feature type="transmembrane region" description="Helical" evidence="9">
    <location>
        <begin position="586"/>
        <end position="607"/>
    </location>
</feature>
<feature type="transmembrane region" description="Helical" evidence="9">
    <location>
        <begin position="672"/>
        <end position="703"/>
    </location>
</feature>
<evidence type="ECO:0000259" key="11">
    <source>
        <dbReference type="PROSITE" id="PS50801"/>
    </source>
</evidence>
<evidence type="ECO:0000259" key="10">
    <source>
        <dbReference type="PROSITE" id="PS50042"/>
    </source>
</evidence>
<evidence type="ECO:0000256" key="9">
    <source>
        <dbReference type="SAM" id="Phobius"/>
    </source>
</evidence>
<feature type="transmembrane region" description="Helical" evidence="9">
    <location>
        <begin position="448"/>
        <end position="470"/>
    </location>
</feature>
<dbReference type="CDD" id="cd00038">
    <property type="entry name" value="CAP_ED"/>
    <property type="match status" value="1"/>
</dbReference>
<evidence type="ECO:0000256" key="2">
    <source>
        <dbReference type="ARBA" id="ARBA00022448"/>
    </source>
</evidence>
<accession>A0A0F7VE04</accession>
<feature type="transmembrane region" description="Helical" evidence="9">
    <location>
        <begin position="545"/>
        <end position="566"/>
    </location>
</feature>
<feature type="domain" description="STAS" evidence="11">
    <location>
        <begin position="742"/>
        <end position="851"/>
    </location>
</feature>
<dbReference type="PROSITE" id="PS50042">
    <property type="entry name" value="CNMP_BINDING_3"/>
    <property type="match status" value="1"/>
</dbReference>
<organism evidence="12 13">
    <name type="scientific">Penicillium brasilianum</name>
    <dbReference type="NCBI Taxonomy" id="104259"/>
    <lineage>
        <taxon>Eukaryota</taxon>
        <taxon>Fungi</taxon>
        <taxon>Dikarya</taxon>
        <taxon>Ascomycota</taxon>
        <taxon>Pezizomycotina</taxon>
        <taxon>Eurotiomycetes</taxon>
        <taxon>Eurotiomycetidae</taxon>
        <taxon>Eurotiales</taxon>
        <taxon>Aspergillaceae</taxon>
        <taxon>Penicillium</taxon>
    </lineage>
</organism>
<dbReference type="FunFam" id="2.60.120.10:FF:000141">
    <property type="entry name" value="Sulfate transporter family protein"/>
    <property type="match status" value="1"/>
</dbReference>
<evidence type="ECO:0000256" key="1">
    <source>
        <dbReference type="ARBA" id="ARBA00004128"/>
    </source>
</evidence>
<dbReference type="OrthoDB" id="409725at2759"/>
<dbReference type="Pfam" id="PF00916">
    <property type="entry name" value="Sulfate_transp"/>
    <property type="match status" value="1"/>
</dbReference>
<protein>
    <submittedName>
        <fullName evidence="12">Putative Sulfate transporter family protein</fullName>
    </submittedName>
</protein>
<sequence length="1086" mass="118696">MGVLQPRGRRDSRASIPSHRNRGFDRDLDVAIAPESLVEHANANFGSSPGAGLEASSYNGSSLRTPSRSFYHRSFNTPTDPAHYASDGLREQTAELATYGLSLNKKPSRGRTSLPPGLDIFRSQLQHSPSTSHDELASSHPTVGEDSLDSHAVLLDPAAASASASSALTEMIRRPAAGVVDHYAKPIEDTSFSPLSTIDDESETRDTERTSLLSKTRSKSLHQYGSVEDIESQRGAARRASTAFASSISAVGKWSRIISNPKSWDRRAIWQEGVVYPASLIPAVVLGLLLNILDALSYGMILFPLGEPLFAHLGADGISMFYVSTIISQVVFSCGGSIFKGGIGSEMIEVVPFFHQMAFTIMNRVGKENPQSVIATTILAFSVSSVLTGLVFFLMGVCGLGSLIGFFPRHILIGCIGGVGYFLLQTGVEVSARLPGSLEYNVATLQKLFQLDTLPLWTIPLFLAVALLVLKRFIRSNFLVGAYFIGVGAVFYIVILSARISMDTLHHKGWVFDAPSSNNPWYHFYTLYDLSAVNWTAFADTIPAMFALTFFGVLHVPINVPALGISTGEDNLNVDRELMAHGVTNALSGFAGSIQNYLVYTNSLLFIASGGSSRLAGLMLAAATAGILVIGPVIIGFIPVMVVGALIFLLGIELLQEALVDTWGKLTRLEYLTVFIIVVTMGAVDFVMGILVGIILACVNFVVQTSRKSAIRATFSGEIAGSTVRRPPIQQEFLHEAGQQTLIMKLGGYLFFGTIVNVENTMRGLIEEEAFNRQPIRFLILDFSRVYGLDFSAAEAFTRINRVLRKRNVQTAISGLNVEGEVGKSLQNVGLFEPESGVPLFEDLNSALEYCENDYLKVFYSRQEALSRTPIGATTPQDTTSDNNLQVPLPVPQVPSASLSDNMVSSPRGQYLQRVATTTLREHEHVTALMAAPAWSSMRQPLPLLLQTFQGLSAQNEDFWFPACAYFSRESYPAGTVLYHEGDVPRAFYLLESGMLRAEYDLPQGRYFELVVAGRPCGELPFFSDTRRTATVKSEHDCVAWCLSDERWKALQEEEPRIARELLTVSLKLTTERMDSITSYVLTMAA</sequence>
<keyword evidence="6 9" id="KW-1133">Transmembrane helix</keyword>
<reference evidence="13" key="1">
    <citation type="journal article" date="2015" name="Genome Announc.">
        <title>Draft genome sequence of the fungus Penicillium brasilianum MG11.</title>
        <authorList>
            <person name="Horn F."/>
            <person name="Linde J."/>
            <person name="Mattern D.J."/>
            <person name="Walther G."/>
            <person name="Guthke R."/>
            <person name="Brakhage A.A."/>
            <person name="Valiante V."/>
        </authorList>
    </citation>
    <scope>NUCLEOTIDE SEQUENCE [LARGE SCALE GENOMIC DNA]</scope>
    <source>
        <strain evidence="13">MG11</strain>
    </source>
</reference>
<evidence type="ECO:0000313" key="13">
    <source>
        <dbReference type="Proteomes" id="UP000042958"/>
    </source>
</evidence>
<feature type="region of interest" description="Disordered" evidence="8">
    <location>
        <begin position="126"/>
        <end position="145"/>
    </location>
</feature>
<dbReference type="SUPFAM" id="SSF51206">
    <property type="entry name" value="cAMP-binding domain-like"/>
    <property type="match status" value="1"/>
</dbReference>
<dbReference type="InterPro" id="IPR018490">
    <property type="entry name" value="cNMP-bd_dom_sf"/>
</dbReference>
<evidence type="ECO:0000256" key="4">
    <source>
        <dbReference type="ARBA" id="ARBA00022692"/>
    </source>
</evidence>
<evidence type="ECO:0000256" key="5">
    <source>
        <dbReference type="ARBA" id="ARBA00022970"/>
    </source>
</evidence>
<keyword evidence="2" id="KW-0813">Transport</keyword>
<keyword evidence="5" id="KW-0029">Amino-acid transport</keyword>
<dbReference type="STRING" id="104259.A0A0F7VE04"/>
<keyword evidence="7 9" id="KW-0472">Membrane</keyword>
<dbReference type="Gene3D" id="2.60.120.10">
    <property type="entry name" value="Jelly Rolls"/>
    <property type="match status" value="1"/>
</dbReference>
<dbReference type="Pfam" id="PF00027">
    <property type="entry name" value="cNMP_binding"/>
    <property type="match status" value="1"/>
</dbReference>
<feature type="domain" description="Cyclic nucleotide-binding" evidence="10">
    <location>
        <begin position="972"/>
        <end position="1051"/>
    </location>
</feature>
<dbReference type="EMBL" id="CDHK01000004">
    <property type="protein sequence ID" value="CEO60199.1"/>
    <property type="molecule type" value="Genomic_DNA"/>
</dbReference>
<dbReference type="GO" id="GO:0034490">
    <property type="term" value="P:basic amino acid transmembrane import into vacuole"/>
    <property type="evidence" value="ECO:0007669"/>
    <property type="project" value="UniProtKB-ARBA"/>
</dbReference>
<dbReference type="CDD" id="cd07042">
    <property type="entry name" value="STAS_SulP_like_sulfate_transporter"/>
    <property type="match status" value="1"/>
</dbReference>
<dbReference type="InterPro" id="IPR052706">
    <property type="entry name" value="Membrane-Transporter-like"/>
</dbReference>
<dbReference type="PANTHER" id="PTHR43310:SF4">
    <property type="entry name" value="AFR304WP"/>
    <property type="match status" value="1"/>
</dbReference>
<dbReference type="PANTHER" id="PTHR43310">
    <property type="entry name" value="SULFATE TRANSPORTER YBAR-RELATED"/>
    <property type="match status" value="1"/>
</dbReference>
<dbReference type="FunFam" id="3.30.750.24:FF:000012">
    <property type="entry name" value="Sulfate transporter family protein"/>
    <property type="match status" value="1"/>
</dbReference>
<dbReference type="Pfam" id="PF01740">
    <property type="entry name" value="STAS"/>
    <property type="match status" value="1"/>
</dbReference>
<feature type="region of interest" description="Disordered" evidence="8">
    <location>
        <begin position="191"/>
        <end position="217"/>
    </location>
</feature>
<feature type="transmembrane region" description="Helical" evidence="9">
    <location>
        <begin position="619"/>
        <end position="652"/>
    </location>
</feature>
<dbReference type="GO" id="GO:0000329">
    <property type="term" value="C:fungal-type vacuole membrane"/>
    <property type="evidence" value="ECO:0007669"/>
    <property type="project" value="UniProtKB-ARBA"/>
</dbReference>
<keyword evidence="13" id="KW-1185">Reference proteome</keyword>
<keyword evidence="3" id="KW-0926">Vacuole</keyword>
<dbReference type="InterPro" id="IPR011547">
    <property type="entry name" value="SLC26A/SulP_dom"/>
</dbReference>
<dbReference type="AlphaFoldDB" id="A0A0F7VE04"/>
<evidence type="ECO:0000313" key="12">
    <source>
        <dbReference type="EMBL" id="CEO60199.1"/>
    </source>
</evidence>
<name>A0A0F7VE04_PENBI</name>
<keyword evidence="4 9" id="KW-0812">Transmembrane</keyword>
<dbReference type="InterPro" id="IPR014710">
    <property type="entry name" value="RmlC-like_jellyroll"/>
</dbReference>
<evidence type="ECO:0000256" key="7">
    <source>
        <dbReference type="ARBA" id="ARBA00023136"/>
    </source>
</evidence>
<dbReference type="InterPro" id="IPR036513">
    <property type="entry name" value="STAS_dom_sf"/>
</dbReference>
<proteinExistence type="predicted"/>
<evidence type="ECO:0000256" key="8">
    <source>
        <dbReference type="SAM" id="MobiDB-lite"/>
    </source>
</evidence>
<evidence type="ECO:0000256" key="6">
    <source>
        <dbReference type="ARBA" id="ARBA00022989"/>
    </source>
</evidence>
<dbReference type="SMART" id="SM00100">
    <property type="entry name" value="cNMP"/>
    <property type="match status" value="1"/>
</dbReference>
<feature type="transmembrane region" description="Helical" evidence="9">
    <location>
        <begin position="477"/>
        <end position="500"/>
    </location>
</feature>
<feature type="transmembrane region" description="Helical" evidence="9">
    <location>
        <begin position="411"/>
        <end position="428"/>
    </location>
</feature>
<evidence type="ECO:0000256" key="3">
    <source>
        <dbReference type="ARBA" id="ARBA00022554"/>
    </source>
</evidence>
<feature type="transmembrane region" description="Helical" evidence="9">
    <location>
        <begin position="378"/>
        <end position="404"/>
    </location>
</feature>
<feature type="region of interest" description="Disordered" evidence="8">
    <location>
        <begin position="1"/>
        <end position="27"/>
    </location>
</feature>
<dbReference type="InterPro" id="IPR002645">
    <property type="entry name" value="STAS_dom"/>
</dbReference>
<dbReference type="Gene3D" id="3.30.750.24">
    <property type="entry name" value="STAS domain"/>
    <property type="match status" value="1"/>
</dbReference>
<feature type="transmembrane region" description="Helical" evidence="9">
    <location>
        <begin position="274"/>
        <end position="293"/>
    </location>
</feature>
<dbReference type="InterPro" id="IPR000595">
    <property type="entry name" value="cNMP-bd_dom"/>
</dbReference>
<dbReference type="PROSITE" id="PS50801">
    <property type="entry name" value="STAS"/>
    <property type="match status" value="1"/>
</dbReference>
<gene>
    <name evidence="12" type="ORF">PMG11_04837</name>
</gene>
<dbReference type="SUPFAM" id="SSF52091">
    <property type="entry name" value="SpoIIaa-like"/>
    <property type="match status" value="1"/>
</dbReference>
<comment type="subcellular location">
    <subcellularLocation>
        <location evidence="1">Vacuole membrane</location>
        <topology evidence="1">Multi-pass membrane protein</topology>
    </subcellularLocation>
</comment>
<dbReference type="Proteomes" id="UP000042958">
    <property type="component" value="Unassembled WGS sequence"/>
</dbReference>